<evidence type="ECO:0000313" key="3">
    <source>
        <dbReference type="Proteomes" id="UP000248961"/>
    </source>
</evidence>
<dbReference type="RefSeq" id="XP_025553026.1">
    <property type="nucleotide sequence ID" value="XM_025696868.1"/>
</dbReference>
<dbReference type="VEuPathDB" id="FungiDB:BO97DRAFT_423255"/>
<accession>A0A395I0Z6</accession>
<organism evidence="2 3">
    <name type="scientific">Aspergillus homomorphus (strain CBS 101889)</name>
    <dbReference type="NCBI Taxonomy" id="1450537"/>
    <lineage>
        <taxon>Eukaryota</taxon>
        <taxon>Fungi</taxon>
        <taxon>Dikarya</taxon>
        <taxon>Ascomycota</taxon>
        <taxon>Pezizomycotina</taxon>
        <taxon>Eurotiomycetes</taxon>
        <taxon>Eurotiomycetidae</taxon>
        <taxon>Eurotiales</taxon>
        <taxon>Aspergillaceae</taxon>
        <taxon>Aspergillus</taxon>
        <taxon>Aspergillus subgen. Circumdati</taxon>
    </lineage>
</organism>
<sequence length="82" mass="8838">MSRKIENIPLHTRDPDAIDKANLAELLKATTDPPVAPPSTAADQGKIEGPPSPDPAAARGAEITSDRGREDVFIEYAYHDED</sequence>
<reference evidence="2 3" key="1">
    <citation type="submission" date="2018-02" db="EMBL/GenBank/DDBJ databases">
        <title>The genomes of Aspergillus section Nigri reveals drivers in fungal speciation.</title>
        <authorList>
            <consortium name="DOE Joint Genome Institute"/>
            <person name="Vesth T.C."/>
            <person name="Nybo J."/>
            <person name="Theobald S."/>
            <person name="Brandl J."/>
            <person name="Frisvad J.C."/>
            <person name="Nielsen K.F."/>
            <person name="Lyhne E.K."/>
            <person name="Kogle M.E."/>
            <person name="Kuo A."/>
            <person name="Riley R."/>
            <person name="Clum A."/>
            <person name="Nolan M."/>
            <person name="Lipzen A."/>
            <person name="Salamov A."/>
            <person name="Henrissat B."/>
            <person name="Wiebenga A."/>
            <person name="De vries R.P."/>
            <person name="Grigoriev I.V."/>
            <person name="Mortensen U.H."/>
            <person name="Andersen M.R."/>
            <person name="Baker S.E."/>
        </authorList>
    </citation>
    <scope>NUCLEOTIDE SEQUENCE [LARGE SCALE GENOMIC DNA]</scope>
    <source>
        <strain evidence="2 3">CBS 101889</strain>
    </source>
</reference>
<dbReference type="AlphaFoldDB" id="A0A395I0Z6"/>
<name>A0A395I0Z6_ASPHC</name>
<gene>
    <name evidence="2" type="ORF">BO97DRAFT_423255</name>
</gene>
<evidence type="ECO:0000313" key="2">
    <source>
        <dbReference type="EMBL" id="RAL13872.1"/>
    </source>
</evidence>
<keyword evidence="3" id="KW-1185">Reference proteome</keyword>
<dbReference type="EMBL" id="KZ824277">
    <property type="protein sequence ID" value="RAL13872.1"/>
    <property type="molecule type" value="Genomic_DNA"/>
</dbReference>
<feature type="region of interest" description="Disordered" evidence="1">
    <location>
        <begin position="29"/>
        <end position="69"/>
    </location>
</feature>
<proteinExistence type="predicted"/>
<evidence type="ECO:0000256" key="1">
    <source>
        <dbReference type="SAM" id="MobiDB-lite"/>
    </source>
</evidence>
<dbReference type="GeneID" id="37201157"/>
<dbReference type="Proteomes" id="UP000248961">
    <property type="component" value="Unassembled WGS sequence"/>
</dbReference>
<protein>
    <submittedName>
        <fullName evidence="2">Uncharacterized protein</fullName>
    </submittedName>
</protein>